<dbReference type="EMBL" id="SLTU01000001">
    <property type="protein sequence ID" value="TDA77244.1"/>
    <property type="molecule type" value="Genomic_DNA"/>
</dbReference>
<protein>
    <submittedName>
        <fullName evidence="1">Uncharacterized protein</fullName>
    </submittedName>
</protein>
<comment type="caution">
    <text evidence="1">The sequence shown here is derived from an EMBL/GenBank/DDBJ whole genome shotgun (WGS) entry which is preliminary data.</text>
</comment>
<dbReference type="AlphaFoldDB" id="A0A4V2WWM0"/>
<accession>A0A4V2WWM0</accession>
<sequence length="75" mass="8806">MITFTIEADYMKDHSPKDLYHSCFHAVYIEIPPGWNCHFTKVELRSHLGEMPIPPRWDNIPIQVQTAHLIVTLDF</sequence>
<dbReference type="Proteomes" id="UP000294527">
    <property type="component" value="Unassembled WGS sequence"/>
</dbReference>
<evidence type="ECO:0000313" key="1">
    <source>
        <dbReference type="EMBL" id="TDA77244.1"/>
    </source>
</evidence>
<reference evidence="1 2" key="1">
    <citation type="journal article" date="2019" name="Nat. Microbiol.">
        <title>Genomic variation and strain-specific functional adaptation in the human gut microbiome during early life.</title>
        <authorList>
            <person name="Vatanen T."/>
            <person name="Plichta D.R."/>
            <person name="Somani J."/>
            <person name="Munch P.C."/>
            <person name="Arthur T.D."/>
            <person name="Hall A.B."/>
            <person name="Rudolf S."/>
            <person name="Oakeley E.J."/>
            <person name="Ke X."/>
            <person name="Young R.A."/>
            <person name="Haiser H.J."/>
            <person name="Kolde R."/>
            <person name="Yassour M."/>
            <person name="Luopajarvi K."/>
            <person name="Siljander H."/>
            <person name="Virtanen S.M."/>
            <person name="Ilonen J."/>
            <person name="Uibo R."/>
            <person name="Tillmann V."/>
            <person name="Mokurov S."/>
            <person name="Dorshakova N."/>
            <person name="Porter J.A."/>
            <person name="McHardy A.C."/>
            <person name="Lahdesmaki H."/>
            <person name="Vlamakis H."/>
            <person name="Huttenhower C."/>
            <person name="Knip M."/>
            <person name="Xavier R.J."/>
        </authorList>
    </citation>
    <scope>NUCLEOTIDE SEQUENCE [LARGE SCALE GENOMIC DNA]</scope>
    <source>
        <strain evidence="1 2">RJX1047</strain>
    </source>
</reference>
<name>A0A4V2WWM0_9BACT</name>
<organism evidence="1 2">
    <name type="scientific">Phocaeicola dorei</name>
    <dbReference type="NCBI Taxonomy" id="357276"/>
    <lineage>
        <taxon>Bacteria</taxon>
        <taxon>Pseudomonadati</taxon>
        <taxon>Bacteroidota</taxon>
        <taxon>Bacteroidia</taxon>
        <taxon>Bacteroidales</taxon>
        <taxon>Bacteroidaceae</taxon>
        <taxon>Phocaeicola</taxon>
    </lineage>
</organism>
<gene>
    <name evidence="1" type="ORF">E1I98_13350</name>
</gene>
<evidence type="ECO:0000313" key="2">
    <source>
        <dbReference type="Proteomes" id="UP000294527"/>
    </source>
</evidence>
<proteinExistence type="predicted"/>